<comment type="caution">
    <text evidence="3">The sequence shown here is derived from an EMBL/GenBank/DDBJ whole genome shotgun (WGS) entry which is preliminary data.</text>
</comment>
<dbReference type="Pfam" id="PF14716">
    <property type="entry name" value="HHH_8"/>
    <property type="match status" value="1"/>
</dbReference>
<dbReference type="CDD" id="cd07436">
    <property type="entry name" value="PHP_PolX"/>
    <property type="match status" value="1"/>
</dbReference>
<evidence type="ECO:0000313" key="3">
    <source>
        <dbReference type="EMBL" id="ROR95838.1"/>
    </source>
</evidence>
<dbReference type="GO" id="GO:0008270">
    <property type="term" value="F:zinc ion binding"/>
    <property type="evidence" value="ECO:0007669"/>
    <property type="project" value="TreeGrafter"/>
</dbReference>
<dbReference type="NCBIfam" id="NF005928">
    <property type="entry name" value="PRK07945.1"/>
    <property type="match status" value="1"/>
</dbReference>
<dbReference type="AlphaFoldDB" id="A0A3N2D857"/>
<dbReference type="GO" id="GO:0042578">
    <property type="term" value="F:phosphoric ester hydrolase activity"/>
    <property type="evidence" value="ECO:0007669"/>
    <property type="project" value="TreeGrafter"/>
</dbReference>
<dbReference type="InterPro" id="IPR004013">
    <property type="entry name" value="PHP_dom"/>
</dbReference>
<organism evidence="3 4">
    <name type="scientific">Salana multivorans</name>
    <dbReference type="NCBI Taxonomy" id="120377"/>
    <lineage>
        <taxon>Bacteria</taxon>
        <taxon>Bacillati</taxon>
        <taxon>Actinomycetota</taxon>
        <taxon>Actinomycetes</taxon>
        <taxon>Micrococcales</taxon>
        <taxon>Beutenbergiaceae</taxon>
        <taxon>Salana</taxon>
    </lineage>
</organism>
<dbReference type="PANTHER" id="PTHR36928">
    <property type="entry name" value="PHOSPHATASE YCDX-RELATED"/>
    <property type="match status" value="1"/>
</dbReference>
<dbReference type="SUPFAM" id="SSF47802">
    <property type="entry name" value="DNA polymerase beta, N-terminal domain-like"/>
    <property type="match status" value="1"/>
</dbReference>
<dbReference type="InterPro" id="IPR010996">
    <property type="entry name" value="HHH_MUS81"/>
</dbReference>
<reference evidence="3 4" key="1">
    <citation type="submission" date="2018-11" db="EMBL/GenBank/DDBJ databases">
        <title>Sequencing the genomes of 1000 actinobacteria strains.</title>
        <authorList>
            <person name="Klenk H.-P."/>
        </authorList>
    </citation>
    <scope>NUCLEOTIDE SEQUENCE [LARGE SCALE GENOMIC DNA]</scope>
    <source>
        <strain evidence="3 4">DSM 13521</strain>
    </source>
</reference>
<dbReference type="Proteomes" id="UP000275356">
    <property type="component" value="Unassembled WGS sequence"/>
</dbReference>
<feature type="region of interest" description="Disordered" evidence="1">
    <location>
        <begin position="1"/>
        <end position="29"/>
    </location>
</feature>
<dbReference type="SUPFAM" id="SSF89550">
    <property type="entry name" value="PHP domain-like"/>
    <property type="match status" value="1"/>
</dbReference>
<keyword evidence="3" id="KW-0378">Hydrolase</keyword>
<name>A0A3N2D857_9MICO</name>
<keyword evidence="4" id="KW-1185">Reference proteome</keyword>
<protein>
    <submittedName>
        <fullName evidence="3">Putative hydrolase</fullName>
    </submittedName>
</protein>
<dbReference type="PANTHER" id="PTHR36928:SF1">
    <property type="entry name" value="PHOSPHATASE YCDX-RELATED"/>
    <property type="match status" value="1"/>
</dbReference>
<dbReference type="GO" id="GO:0005829">
    <property type="term" value="C:cytosol"/>
    <property type="evidence" value="ECO:0007669"/>
    <property type="project" value="TreeGrafter"/>
</dbReference>
<dbReference type="FunFam" id="3.20.20.140:FF:000047">
    <property type="entry name" value="PHP domain-containing protein"/>
    <property type="match status" value="1"/>
</dbReference>
<dbReference type="InterPro" id="IPR047967">
    <property type="entry name" value="PolX_PHP"/>
</dbReference>
<proteinExistence type="predicted"/>
<evidence type="ECO:0000256" key="1">
    <source>
        <dbReference type="SAM" id="MobiDB-lite"/>
    </source>
</evidence>
<sequence length="384" mass="40493">MTDESVQPAFHGPPGSARADGPDAGAWTASAGTSVAPAVPVVAALREIAFWRERARTDPHRVMAYRNAADLVAGLSGDEIAALGTVQAAWKRLPGIGASTAAAICSALAGTVPGALVEARAEARELLPDDDAASRALAARLRGDLHAHSHASDGSASIAEMAAVARALGREYQAITDHSPRLRVANGLSADRLRAQLDEVTALNAAFAAEGADFRVLTGIEVDILPDGTLDQDEALLLRVDVVVASVHSELRMEREAMTVRMVAAAANPRVDVLGHCTGRLVEGERGVRPPSEFDAEVVFEACAQFGTAVEISSRPERRDPPLDLLRLAVEADCLFSIDSDAHAPGQLAWLPWGAQRAVAGGVDPDRIVTTWSRDRLLAWSRGE</sequence>
<feature type="domain" description="Polymerase/histidinol phosphatase N-terminal" evidence="2">
    <location>
        <begin position="143"/>
        <end position="226"/>
    </location>
</feature>
<dbReference type="InterPro" id="IPR050243">
    <property type="entry name" value="PHP_phosphatase"/>
</dbReference>
<dbReference type="InterPro" id="IPR016195">
    <property type="entry name" value="Pol/histidinol_Pase-like"/>
</dbReference>
<dbReference type="InterPro" id="IPR003141">
    <property type="entry name" value="Pol/His_phosphatase_N"/>
</dbReference>
<dbReference type="Pfam" id="PF02811">
    <property type="entry name" value="PHP"/>
    <property type="match status" value="1"/>
</dbReference>
<dbReference type="InterPro" id="IPR027421">
    <property type="entry name" value="DNA_pol_lamdba_lyase_dom_sf"/>
</dbReference>
<dbReference type="Gene3D" id="1.10.150.110">
    <property type="entry name" value="DNA polymerase beta, N-terminal domain-like"/>
    <property type="match status" value="1"/>
</dbReference>
<gene>
    <name evidence="3" type="ORF">EDD28_0400</name>
</gene>
<dbReference type="SMART" id="SM00481">
    <property type="entry name" value="POLIIIAc"/>
    <property type="match status" value="1"/>
</dbReference>
<accession>A0A3N2D857</accession>
<evidence type="ECO:0000313" key="4">
    <source>
        <dbReference type="Proteomes" id="UP000275356"/>
    </source>
</evidence>
<evidence type="ECO:0000259" key="2">
    <source>
        <dbReference type="SMART" id="SM00481"/>
    </source>
</evidence>
<dbReference type="EMBL" id="RKHQ01000001">
    <property type="protein sequence ID" value="ROR95838.1"/>
    <property type="molecule type" value="Genomic_DNA"/>
</dbReference>
<dbReference type="Gene3D" id="3.20.20.140">
    <property type="entry name" value="Metal-dependent hydrolases"/>
    <property type="match status" value="1"/>
</dbReference>